<dbReference type="RefSeq" id="WP_005191611.1">
    <property type="nucleotide sequence ID" value="NZ_CP045804.1"/>
</dbReference>
<organism evidence="5">
    <name type="scientific">Gordonia amarae</name>
    <dbReference type="NCBI Taxonomy" id="36821"/>
    <lineage>
        <taxon>Bacteria</taxon>
        <taxon>Bacillati</taxon>
        <taxon>Actinomycetota</taxon>
        <taxon>Actinomycetes</taxon>
        <taxon>Mycobacteriales</taxon>
        <taxon>Gordoniaceae</taxon>
        <taxon>Gordonia</taxon>
    </lineage>
</organism>
<keyword evidence="2 4" id="KW-0560">Oxidoreductase</keyword>
<evidence type="ECO:0000256" key="2">
    <source>
        <dbReference type="ARBA" id="ARBA00023002"/>
    </source>
</evidence>
<dbReference type="FunFam" id="3.40.309.10:FF:000009">
    <property type="entry name" value="Aldehyde dehydrogenase A"/>
    <property type="match status" value="1"/>
</dbReference>
<sequence length="475" mass="49953">MTGRLQNFIGGAFVDSESEESIDIINPADESVVAVSPVSTAAEVSAAIDAAEKARIAWGTTTPKERADVLLKLADAVEAHADEIVEAQIRNTGQLRAMVKNDEVLISADQLRFFAGAARLLEGKSAGEYMEGFTSYIRREPIGIVGQVTPWNYPFMMAIWKIGPALAAGNTIVLKPSDTTPESTVVLARLTQGIVPDGVFNMVLGTGATGAELVSDPRLGLVSITGSVRAGIAVAAAAAATVTRAHLELGGKAPAVVFADADIEAAASGIAEASYYNAGQDCTAATRAIVHSAVYDQFLEALLAKVATIKPGGVDDEDAFYGPLNNIRHFTTVTEKIAALPEHATIATGGTRVGDRGFYFAPTVITGVRQDDAIVQEETFGPILTVQTFDDEDDAVAKANGVDYGLAASVWTTDNGTANRMTARIDAGCVWVNGHIPLVVEMPHGGFKNSGYGKDMSAYGVEDYTRIKHVMSANT</sequence>
<dbReference type="InterPro" id="IPR016162">
    <property type="entry name" value="Ald_DH_N"/>
</dbReference>
<dbReference type="Pfam" id="PF00171">
    <property type="entry name" value="Aldedh"/>
    <property type="match status" value="1"/>
</dbReference>
<dbReference type="InterPro" id="IPR016163">
    <property type="entry name" value="Ald_DH_C"/>
</dbReference>
<dbReference type="Gene3D" id="3.40.605.10">
    <property type="entry name" value="Aldehyde Dehydrogenase, Chain A, domain 1"/>
    <property type="match status" value="1"/>
</dbReference>
<name>A0A857KFA9_9ACTN</name>
<dbReference type="PROSITE" id="PS00687">
    <property type="entry name" value="ALDEHYDE_DEHYDR_GLU"/>
    <property type="match status" value="1"/>
</dbReference>
<accession>A0A857KFA9</accession>
<comment type="similarity">
    <text evidence="1 4">Belongs to the aldehyde dehydrogenase family.</text>
</comment>
<protein>
    <submittedName>
        <fullName evidence="5">Aldehyde dehydrogenase family protein</fullName>
    </submittedName>
</protein>
<dbReference type="InterPro" id="IPR015590">
    <property type="entry name" value="Aldehyde_DH_dom"/>
</dbReference>
<evidence type="ECO:0000256" key="3">
    <source>
        <dbReference type="PROSITE-ProRule" id="PRU10007"/>
    </source>
</evidence>
<dbReference type="AlphaFoldDB" id="A0A857KFA9"/>
<dbReference type="FunFam" id="3.40.605.10:FF:000007">
    <property type="entry name" value="NAD/NADP-dependent betaine aldehyde dehydrogenase"/>
    <property type="match status" value="1"/>
</dbReference>
<feature type="active site" evidence="3">
    <location>
        <position position="248"/>
    </location>
</feature>
<dbReference type="NCBIfam" id="NF010000">
    <property type="entry name" value="PRK13473.1"/>
    <property type="match status" value="1"/>
</dbReference>
<reference evidence="5" key="1">
    <citation type="journal article" date="2021" name="Nat. Microbiol.">
        <title>Cocultivation of an ultrasmall environmental parasitic bacterium with lytic ability against bacteria associated with wastewater foams.</title>
        <authorList>
            <person name="Batinovic S."/>
            <person name="Rose J.J.A."/>
            <person name="Ratcliffe J."/>
            <person name="Seviour R.J."/>
            <person name="Petrovski S."/>
        </authorList>
    </citation>
    <scope>NUCLEOTIDE SEQUENCE</scope>
    <source>
        <strain evidence="5">CON44</strain>
    </source>
</reference>
<gene>
    <name evidence="5" type="ORF">GII30_03510</name>
</gene>
<dbReference type="InterPro" id="IPR016161">
    <property type="entry name" value="Ald_DH/histidinol_DH"/>
</dbReference>
<dbReference type="InterPro" id="IPR016160">
    <property type="entry name" value="Ald_DH_CS_CYS"/>
</dbReference>
<dbReference type="PROSITE" id="PS00070">
    <property type="entry name" value="ALDEHYDE_DEHYDR_CYS"/>
    <property type="match status" value="1"/>
</dbReference>
<evidence type="ECO:0000256" key="1">
    <source>
        <dbReference type="ARBA" id="ARBA00009986"/>
    </source>
</evidence>
<evidence type="ECO:0000256" key="4">
    <source>
        <dbReference type="RuleBase" id="RU003345"/>
    </source>
</evidence>
<dbReference type="SUPFAM" id="SSF53720">
    <property type="entry name" value="ALDH-like"/>
    <property type="match status" value="1"/>
</dbReference>
<dbReference type="PANTHER" id="PTHR11699">
    <property type="entry name" value="ALDEHYDE DEHYDROGENASE-RELATED"/>
    <property type="match status" value="1"/>
</dbReference>
<evidence type="ECO:0000313" key="5">
    <source>
        <dbReference type="EMBL" id="QHN38367.1"/>
    </source>
</evidence>
<proteinExistence type="inferred from homology"/>
<dbReference type="EMBL" id="CP045810">
    <property type="protein sequence ID" value="QHN38367.1"/>
    <property type="molecule type" value="Genomic_DNA"/>
</dbReference>
<dbReference type="InterPro" id="IPR029510">
    <property type="entry name" value="Ald_DH_CS_GLU"/>
</dbReference>
<dbReference type="GO" id="GO:0016620">
    <property type="term" value="F:oxidoreductase activity, acting on the aldehyde or oxo group of donors, NAD or NADP as acceptor"/>
    <property type="evidence" value="ECO:0007669"/>
    <property type="project" value="InterPro"/>
</dbReference>
<dbReference type="Gene3D" id="3.40.309.10">
    <property type="entry name" value="Aldehyde Dehydrogenase, Chain A, domain 2"/>
    <property type="match status" value="1"/>
</dbReference>